<dbReference type="EMBL" id="LAYY01000011">
    <property type="protein sequence ID" value="KKK37898.1"/>
    <property type="molecule type" value="Genomic_DNA"/>
</dbReference>
<evidence type="ECO:0000313" key="2">
    <source>
        <dbReference type="Proteomes" id="UP000034166"/>
    </source>
</evidence>
<evidence type="ECO:0008006" key="3">
    <source>
        <dbReference type="Google" id="ProtNLM"/>
    </source>
</evidence>
<accession>A0A0M2SUR7</accession>
<proteinExistence type="predicted"/>
<gene>
    <name evidence="1" type="ORF">WQ57_12040</name>
</gene>
<organism evidence="1 2">
    <name type="scientific">Mesobacillus campisalis</name>
    <dbReference type="NCBI Taxonomy" id="1408103"/>
    <lineage>
        <taxon>Bacteria</taxon>
        <taxon>Bacillati</taxon>
        <taxon>Bacillota</taxon>
        <taxon>Bacilli</taxon>
        <taxon>Bacillales</taxon>
        <taxon>Bacillaceae</taxon>
        <taxon>Mesobacillus</taxon>
    </lineage>
</organism>
<evidence type="ECO:0000313" key="1">
    <source>
        <dbReference type="EMBL" id="KKK37898.1"/>
    </source>
</evidence>
<dbReference type="PATRIC" id="fig|1408103.3.peg.2705"/>
<dbReference type="InterPro" id="IPR019658">
    <property type="entry name" value="DUF2515"/>
</dbReference>
<dbReference type="Proteomes" id="UP000034166">
    <property type="component" value="Unassembled WGS sequence"/>
</dbReference>
<sequence length="365" mass="42379">MKGAFILRKLSQLKKQLKQKKQVPPALTKSDEKMVKKIVDETSLLNKNNVTRTKAYLDFYRRNPAIHWSFLAHMVSRNGGWNMTDLKGSLHSRLMDRSERETFFSFLERSNWLIFQDAYPQLLLYEESSKRKKPLFHLLPALHVSFFMKCAWDFFWQERDSYLLTMALIVNEQNYLESRVVQHPGYQAVFSTVEFKMQDLLSMNHILFPYVKGGKVKLAGATVHQFERLHERILIGKRLYGILFGSGLKMVEKWASSTTHTGSRKDYWPHLFNSVDEGMPGLALKPRLISCKLTPGSPRIYSPKLEFSWKDRKHEKVEPGDWYKDSNVLSYLEGSLESLGGEIEAEYCSTLRKLELAGILGEVVE</sequence>
<keyword evidence="2" id="KW-1185">Reference proteome</keyword>
<dbReference type="OrthoDB" id="2690514at2"/>
<name>A0A0M2SUR7_9BACI</name>
<reference evidence="1 2" key="1">
    <citation type="submission" date="2015-04" db="EMBL/GenBank/DDBJ databases">
        <title>Taxonomic description and genome sequence of Bacillus campisalis sp. nov., a novel member of the genus Bacillus isolated from solar saltern.</title>
        <authorList>
            <person name="Mathan Kumar R."/>
            <person name="Kaur G."/>
            <person name="Kumar A."/>
            <person name="Singh N.K."/>
            <person name="Kaur N."/>
            <person name="Kumar N."/>
            <person name="Mayilraj S."/>
        </authorList>
    </citation>
    <scope>NUCLEOTIDE SEQUENCE [LARGE SCALE GENOMIC DNA]</scope>
    <source>
        <strain evidence="1 2">SA2-6</strain>
    </source>
</reference>
<comment type="caution">
    <text evidence="1">The sequence shown here is derived from an EMBL/GenBank/DDBJ whole genome shotgun (WGS) entry which is preliminary data.</text>
</comment>
<protein>
    <recommendedName>
        <fullName evidence="3">DUF2515 domain-containing protein</fullName>
    </recommendedName>
</protein>
<dbReference type="AlphaFoldDB" id="A0A0M2SUR7"/>
<dbReference type="Pfam" id="PF10720">
    <property type="entry name" value="DUF2515"/>
    <property type="match status" value="1"/>
</dbReference>